<organism evidence="2 3">
    <name type="scientific">Aliikangiella maris</name>
    <dbReference type="NCBI Taxonomy" id="3162458"/>
    <lineage>
        <taxon>Bacteria</taxon>
        <taxon>Pseudomonadati</taxon>
        <taxon>Pseudomonadota</taxon>
        <taxon>Gammaproteobacteria</taxon>
        <taxon>Oceanospirillales</taxon>
        <taxon>Pleioneaceae</taxon>
        <taxon>Aliikangiella</taxon>
    </lineage>
</organism>
<accession>A0ABV2BZA8</accession>
<feature type="chain" id="PRO_5045650265" evidence="1">
    <location>
        <begin position="20"/>
        <end position="131"/>
    </location>
</feature>
<name>A0ABV2BZA8_9GAMM</name>
<sequence length="131" mass="15117">MKMIIGVIVLALFSSLANSGEINAIEKKQRKLVSRFYEALEMMPNRCPVSVRNKYLKSVKEFEIAFPDFISLVSKSKYKSYAISKYSNKSPIDENTCLYFKEALDVHMNTEKGKKEMEKNTNIMRNNSEIT</sequence>
<proteinExistence type="predicted"/>
<gene>
    <name evidence="2" type="ORF">ABVT43_19080</name>
</gene>
<feature type="signal peptide" evidence="1">
    <location>
        <begin position="1"/>
        <end position="19"/>
    </location>
</feature>
<comment type="caution">
    <text evidence="2">The sequence shown here is derived from an EMBL/GenBank/DDBJ whole genome shotgun (WGS) entry which is preliminary data.</text>
</comment>
<protein>
    <submittedName>
        <fullName evidence="2">Uncharacterized protein</fullName>
    </submittedName>
</protein>
<dbReference type="EMBL" id="JBEVCJ010000041">
    <property type="protein sequence ID" value="MET1257256.1"/>
    <property type="molecule type" value="Genomic_DNA"/>
</dbReference>
<evidence type="ECO:0000313" key="2">
    <source>
        <dbReference type="EMBL" id="MET1257256.1"/>
    </source>
</evidence>
<reference evidence="2 3" key="1">
    <citation type="submission" date="2024-06" db="EMBL/GenBank/DDBJ databases">
        <authorList>
            <person name="Li F."/>
        </authorList>
    </citation>
    <scope>NUCLEOTIDE SEQUENCE [LARGE SCALE GENOMIC DNA]</scope>
    <source>
        <strain evidence="2 3">GXAS 311</strain>
    </source>
</reference>
<evidence type="ECO:0000256" key="1">
    <source>
        <dbReference type="SAM" id="SignalP"/>
    </source>
</evidence>
<evidence type="ECO:0000313" key="3">
    <source>
        <dbReference type="Proteomes" id="UP001548189"/>
    </source>
</evidence>
<keyword evidence="1" id="KW-0732">Signal</keyword>
<dbReference type="RefSeq" id="WP_353897838.1">
    <property type="nucleotide sequence ID" value="NZ_JBEVCJ010000041.1"/>
</dbReference>
<dbReference type="Proteomes" id="UP001548189">
    <property type="component" value="Unassembled WGS sequence"/>
</dbReference>
<keyword evidence="3" id="KW-1185">Reference proteome</keyword>